<evidence type="ECO:0000256" key="15">
    <source>
        <dbReference type="ARBA" id="ARBA00044632"/>
    </source>
</evidence>
<evidence type="ECO:0000313" key="19">
    <source>
        <dbReference type="EMBL" id="OIR10550.1"/>
    </source>
</evidence>
<comment type="subunit">
    <text evidence="4">Monomer.</text>
</comment>
<dbReference type="NCBIfam" id="NF002211">
    <property type="entry name" value="PRK01103.1"/>
    <property type="match status" value="1"/>
</dbReference>
<dbReference type="EMBL" id="MIYV01000022">
    <property type="protein sequence ID" value="OIR10550.1"/>
    <property type="molecule type" value="Genomic_DNA"/>
</dbReference>
<gene>
    <name evidence="19" type="ORF">BEU03_01025</name>
</gene>
<evidence type="ECO:0000256" key="10">
    <source>
        <dbReference type="ARBA" id="ARBA00023125"/>
    </source>
</evidence>
<dbReference type="PANTHER" id="PTHR22993:SF9">
    <property type="entry name" value="FORMAMIDOPYRIMIDINE-DNA GLYCOSYLASE"/>
    <property type="match status" value="1"/>
</dbReference>
<dbReference type="SMART" id="SM01232">
    <property type="entry name" value="H2TH"/>
    <property type="match status" value="1"/>
</dbReference>
<keyword evidence="6" id="KW-0227">DNA damage</keyword>
<reference evidence="19 20" key="1">
    <citation type="submission" date="2016-08" db="EMBL/GenBank/DDBJ databases">
        <title>New Insights into Marine Group III Euryarchaeota, from dark to light.</title>
        <authorList>
            <person name="Haro-Moreno J.M."/>
            <person name="Rodriguez-Valera F."/>
            <person name="Lopez-Garcia P."/>
            <person name="Moreira D."/>
            <person name="Martin-Cuadrado A.B."/>
        </authorList>
    </citation>
    <scope>NUCLEOTIDE SEQUENCE [LARGE SCALE GENOMIC DNA]</scope>
    <source>
        <strain evidence="19">CG-Epi6</strain>
    </source>
</reference>
<evidence type="ECO:0000256" key="3">
    <source>
        <dbReference type="ARBA" id="ARBA00009409"/>
    </source>
</evidence>
<dbReference type="SMART" id="SM00898">
    <property type="entry name" value="Fapy_DNA_glyco"/>
    <property type="match status" value="1"/>
</dbReference>
<protein>
    <submittedName>
        <fullName evidence="19">DNA-formamidopyrimidine glycosylase</fullName>
    </submittedName>
</protein>
<dbReference type="InterPro" id="IPR015886">
    <property type="entry name" value="H2TH_FPG"/>
</dbReference>
<keyword evidence="12" id="KW-0456">Lyase</keyword>
<accession>A0A1J5TER5</accession>
<dbReference type="PROSITE" id="PS51066">
    <property type="entry name" value="ZF_FPG_2"/>
    <property type="match status" value="1"/>
</dbReference>
<evidence type="ECO:0000256" key="1">
    <source>
        <dbReference type="ARBA" id="ARBA00001668"/>
    </source>
</evidence>
<keyword evidence="8" id="KW-0378">Hydrolase</keyword>
<evidence type="ECO:0000256" key="11">
    <source>
        <dbReference type="ARBA" id="ARBA00023204"/>
    </source>
</evidence>
<keyword evidence="13" id="KW-0511">Multifunctional enzyme</keyword>
<evidence type="ECO:0000256" key="14">
    <source>
        <dbReference type="ARBA" id="ARBA00023295"/>
    </source>
</evidence>
<dbReference type="SUPFAM" id="SSF46946">
    <property type="entry name" value="S13-like H2TH domain"/>
    <property type="match status" value="1"/>
</dbReference>
<comment type="catalytic activity">
    <reaction evidence="15">
        <text>2'-deoxyribonucleotide-(2'-deoxyribose 5'-phosphate)-2'-deoxyribonucleotide-DNA = a 3'-end 2'-deoxyribonucleotide-(2,3-dehydro-2,3-deoxyribose 5'-phosphate)-DNA + a 5'-end 5'-phospho-2'-deoxyribonucleoside-DNA + H(+)</text>
        <dbReference type="Rhea" id="RHEA:66592"/>
        <dbReference type="Rhea" id="RHEA-COMP:13180"/>
        <dbReference type="Rhea" id="RHEA-COMP:16897"/>
        <dbReference type="Rhea" id="RHEA-COMP:17067"/>
        <dbReference type="ChEBI" id="CHEBI:15378"/>
        <dbReference type="ChEBI" id="CHEBI:136412"/>
        <dbReference type="ChEBI" id="CHEBI:157695"/>
        <dbReference type="ChEBI" id="CHEBI:167181"/>
        <dbReference type="EC" id="4.2.99.18"/>
    </reaction>
</comment>
<dbReference type="FunFam" id="1.10.8.50:FF:000003">
    <property type="entry name" value="Formamidopyrimidine-DNA glycosylase"/>
    <property type="match status" value="1"/>
</dbReference>
<dbReference type="InterPro" id="IPR012319">
    <property type="entry name" value="FPG_cat"/>
</dbReference>
<feature type="domain" description="FPG-type" evidence="17">
    <location>
        <begin position="227"/>
        <end position="261"/>
    </location>
</feature>
<dbReference type="Pfam" id="PF06831">
    <property type="entry name" value="H2TH"/>
    <property type="match status" value="1"/>
</dbReference>
<dbReference type="Pfam" id="PF01149">
    <property type="entry name" value="Fapy_DNA_glyco"/>
    <property type="match status" value="1"/>
</dbReference>
<dbReference type="PANTHER" id="PTHR22993">
    <property type="entry name" value="FORMAMIDOPYRIMIDINE-DNA GLYCOSYLASE"/>
    <property type="match status" value="1"/>
</dbReference>
<evidence type="ECO:0000256" key="4">
    <source>
        <dbReference type="ARBA" id="ARBA00011245"/>
    </source>
</evidence>
<keyword evidence="9" id="KW-0862">Zinc</keyword>
<keyword evidence="10" id="KW-0238">DNA-binding</keyword>
<evidence type="ECO:0000256" key="6">
    <source>
        <dbReference type="ARBA" id="ARBA00022763"/>
    </source>
</evidence>
<dbReference type="GO" id="GO:0034039">
    <property type="term" value="F:8-oxo-7,8-dihydroguanine DNA N-glycosylase activity"/>
    <property type="evidence" value="ECO:0007669"/>
    <property type="project" value="TreeGrafter"/>
</dbReference>
<evidence type="ECO:0000256" key="5">
    <source>
        <dbReference type="ARBA" id="ARBA00022723"/>
    </source>
</evidence>
<evidence type="ECO:0000256" key="12">
    <source>
        <dbReference type="ARBA" id="ARBA00023239"/>
    </source>
</evidence>
<comment type="cofactor">
    <cofactor evidence="2">
        <name>Zn(2+)</name>
        <dbReference type="ChEBI" id="CHEBI:29105"/>
    </cofactor>
</comment>
<evidence type="ECO:0000256" key="13">
    <source>
        <dbReference type="ARBA" id="ARBA00023268"/>
    </source>
</evidence>
<evidence type="ECO:0000256" key="16">
    <source>
        <dbReference type="PROSITE-ProRule" id="PRU00391"/>
    </source>
</evidence>
<dbReference type="AlphaFoldDB" id="A0A1J5TER5"/>
<proteinExistence type="inferred from homology"/>
<dbReference type="InterPro" id="IPR000214">
    <property type="entry name" value="Znf_DNA_glyclase/AP_lyase"/>
</dbReference>
<dbReference type="InterPro" id="IPR035937">
    <property type="entry name" value="FPG_N"/>
</dbReference>
<dbReference type="GO" id="GO:0140078">
    <property type="term" value="F:class I DNA-(apurinic or apyrimidinic site) endonuclease activity"/>
    <property type="evidence" value="ECO:0007669"/>
    <property type="project" value="UniProtKB-EC"/>
</dbReference>
<keyword evidence="5" id="KW-0479">Metal-binding</keyword>
<dbReference type="InterPro" id="IPR020629">
    <property type="entry name" value="FPG_Glyclase"/>
</dbReference>
<dbReference type="PROSITE" id="PS51068">
    <property type="entry name" value="FPG_CAT"/>
    <property type="match status" value="1"/>
</dbReference>
<dbReference type="Pfam" id="PF06827">
    <property type="entry name" value="zf-FPG_IleRS"/>
    <property type="match status" value="1"/>
</dbReference>
<keyword evidence="14" id="KW-0326">Glycosidase</keyword>
<evidence type="ECO:0000256" key="2">
    <source>
        <dbReference type="ARBA" id="ARBA00001947"/>
    </source>
</evidence>
<evidence type="ECO:0000256" key="7">
    <source>
        <dbReference type="ARBA" id="ARBA00022771"/>
    </source>
</evidence>
<comment type="catalytic activity">
    <reaction evidence="1">
        <text>Hydrolysis of DNA containing ring-opened 7-methylguanine residues, releasing 2,6-diamino-4-hydroxy-5-(N-methyl)formamidopyrimidine.</text>
        <dbReference type="EC" id="3.2.2.23"/>
    </reaction>
</comment>
<comment type="similarity">
    <text evidence="3">Belongs to the FPG family.</text>
</comment>
<dbReference type="InterPro" id="IPR010663">
    <property type="entry name" value="Znf_FPG/IleRS"/>
</dbReference>
<evidence type="ECO:0000313" key="20">
    <source>
        <dbReference type="Proteomes" id="UP000183403"/>
    </source>
</evidence>
<keyword evidence="7 16" id="KW-0863">Zinc-finger</keyword>
<name>A0A1J5TER5_9ARCH</name>
<keyword evidence="11" id="KW-0234">DNA repair</keyword>
<dbReference type="SUPFAM" id="SSF57716">
    <property type="entry name" value="Glucocorticoid receptor-like (DNA-binding domain)"/>
    <property type="match status" value="1"/>
</dbReference>
<dbReference type="Gene3D" id="3.20.190.10">
    <property type="entry name" value="MutM-like, N-terminal"/>
    <property type="match status" value="1"/>
</dbReference>
<dbReference type="GO" id="GO:0008270">
    <property type="term" value="F:zinc ion binding"/>
    <property type="evidence" value="ECO:0007669"/>
    <property type="project" value="UniProtKB-KW"/>
</dbReference>
<dbReference type="GO" id="GO:0006284">
    <property type="term" value="P:base-excision repair"/>
    <property type="evidence" value="ECO:0007669"/>
    <property type="project" value="InterPro"/>
</dbReference>
<evidence type="ECO:0000259" key="18">
    <source>
        <dbReference type="PROSITE" id="PS51068"/>
    </source>
</evidence>
<dbReference type="CDD" id="cd08966">
    <property type="entry name" value="EcFpg-like_N"/>
    <property type="match status" value="1"/>
</dbReference>
<dbReference type="GO" id="GO:0003684">
    <property type="term" value="F:damaged DNA binding"/>
    <property type="evidence" value="ECO:0007669"/>
    <property type="project" value="InterPro"/>
</dbReference>
<evidence type="ECO:0000256" key="9">
    <source>
        <dbReference type="ARBA" id="ARBA00022833"/>
    </source>
</evidence>
<evidence type="ECO:0000256" key="8">
    <source>
        <dbReference type="ARBA" id="ARBA00022801"/>
    </source>
</evidence>
<dbReference type="InterPro" id="IPR010979">
    <property type="entry name" value="Ribosomal_uS13-like_H2TH"/>
</dbReference>
<dbReference type="NCBIfam" id="TIGR00577">
    <property type="entry name" value="fpg"/>
    <property type="match status" value="1"/>
</dbReference>
<dbReference type="Proteomes" id="UP000183403">
    <property type="component" value="Unassembled WGS sequence"/>
</dbReference>
<comment type="caution">
    <text evidence="19">The sequence shown here is derived from an EMBL/GenBank/DDBJ whole genome shotgun (WGS) entry which is preliminary data.</text>
</comment>
<sequence length="265" mass="30561">MPELPEVDSYRTGLDKMIKGWKLKGGKSIWPKACIDDFKKIENQRITGFDRRGKYLIINLTKDYIIIHLRMTGRIDVGNETPKYTTVEFYFENGQKMCLVDYRKFGRVWIVDDCKPIVKHLGVEPLSSAFTLKKFKKIIDKRSGAIKPLLLNQAFIAGIGNYLADEILFRSSLHPLRKADTLSKEEINSLHKSIKYIIKKSIDYGGTTFLTFRGPEGKKGEFWKKLQVFRKTGEPCPHCKSPITRIVVGQRGTHICENKQKLQNY</sequence>
<dbReference type="Gene3D" id="1.10.8.50">
    <property type="match status" value="1"/>
</dbReference>
<feature type="domain" description="Formamidopyrimidine-DNA glycosylase catalytic" evidence="18">
    <location>
        <begin position="2"/>
        <end position="106"/>
    </location>
</feature>
<dbReference type="SUPFAM" id="SSF81624">
    <property type="entry name" value="N-terminal domain of MutM-like DNA repair proteins"/>
    <property type="match status" value="1"/>
</dbReference>
<organism evidence="19 20">
    <name type="scientific">Marine Group III euryarchaeote CG-Epi6</name>
    <dbReference type="NCBI Taxonomy" id="1889000"/>
    <lineage>
        <taxon>Archaea</taxon>
        <taxon>Methanobacteriati</taxon>
        <taxon>Thermoplasmatota</taxon>
        <taxon>Thermoplasmata</taxon>
        <taxon>Candidatus Thermoprofundales</taxon>
    </lineage>
</organism>
<evidence type="ECO:0000259" key="17">
    <source>
        <dbReference type="PROSITE" id="PS51066"/>
    </source>
</evidence>